<keyword evidence="1" id="KW-0812">Transmembrane</keyword>
<reference evidence="2 3" key="1">
    <citation type="journal article" date="2014" name="BMC Genomics">
        <title>Comparison of environmental and isolate Sulfobacillus genomes reveals diverse carbon, sulfur, nitrogen, and hydrogen metabolisms.</title>
        <authorList>
            <person name="Justice N.B."/>
            <person name="Norman A."/>
            <person name="Brown C.T."/>
            <person name="Singh A."/>
            <person name="Thomas B.C."/>
            <person name="Banfield J.F."/>
        </authorList>
    </citation>
    <scope>NUCLEOTIDE SEQUENCE [LARGE SCALE GENOMIC DNA]</scope>
    <source>
        <strain evidence="2">AMDSBA3</strain>
    </source>
</reference>
<feature type="transmembrane region" description="Helical" evidence="1">
    <location>
        <begin position="26"/>
        <end position="47"/>
    </location>
</feature>
<accession>A0A2T2WC73</accession>
<comment type="caution">
    <text evidence="2">The sequence shown here is derived from an EMBL/GenBank/DDBJ whole genome shotgun (WGS) entry which is preliminary data.</text>
</comment>
<proteinExistence type="predicted"/>
<sequence>MSVLVGIAIRVKLNNKDQEMVFVMRMLWFVLWFLFRYPVAVFLSYWLSGFVLLVPSVPCFG</sequence>
<organism evidence="2 3">
    <name type="scientific">Sulfobacillus acidophilus</name>
    <dbReference type="NCBI Taxonomy" id="53633"/>
    <lineage>
        <taxon>Bacteria</taxon>
        <taxon>Bacillati</taxon>
        <taxon>Bacillota</taxon>
        <taxon>Clostridia</taxon>
        <taxon>Eubacteriales</taxon>
        <taxon>Clostridiales Family XVII. Incertae Sedis</taxon>
        <taxon>Sulfobacillus</taxon>
    </lineage>
</organism>
<evidence type="ECO:0000313" key="3">
    <source>
        <dbReference type="Proteomes" id="UP000241848"/>
    </source>
</evidence>
<gene>
    <name evidence="2" type="ORF">C7B45_17765</name>
</gene>
<protein>
    <submittedName>
        <fullName evidence="2">Uncharacterized protein</fullName>
    </submittedName>
</protein>
<dbReference type="Proteomes" id="UP000241848">
    <property type="component" value="Unassembled WGS sequence"/>
</dbReference>
<evidence type="ECO:0000313" key="2">
    <source>
        <dbReference type="EMBL" id="PSR19877.1"/>
    </source>
</evidence>
<dbReference type="EMBL" id="PXYV01000128">
    <property type="protein sequence ID" value="PSR19877.1"/>
    <property type="molecule type" value="Genomic_DNA"/>
</dbReference>
<evidence type="ECO:0000256" key="1">
    <source>
        <dbReference type="SAM" id="Phobius"/>
    </source>
</evidence>
<keyword evidence="1" id="KW-0472">Membrane</keyword>
<keyword evidence="1" id="KW-1133">Transmembrane helix</keyword>
<dbReference type="AlphaFoldDB" id="A0A2T2WC73"/>
<name>A0A2T2WC73_9FIRM</name>